<dbReference type="SUPFAM" id="SSF74924">
    <property type="entry name" value="Cap-Gly domain"/>
    <property type="match status" value="1"/>
</dbReference>
<gene>
    <name evidence="9" type="ORF">Cpir12675_001322</name>
</gene>
<dbReference type="Gene3D" id="2.30.30.190">
    <property type="entry name" value="CAP Gly-rich-like domain"/>
    <property type="match status" value="1"/>
</dbReference>
<comment type="subcellular location">
    <subcellularLocation>
        <location evidence="1">Cytoplasm</location>
        <location evidence="1">Cytoskeleton</location>
    </subcellularLocation>
</comment>
<evidence type="ECO:0000256" key="1">
    <source>
        <dbReference type="ARBA" id="ARBA00004245"/>
    </source>
</evidence>
<name>A0ABR3ZGV5_9PEZI</name>
<dbReference type="Pfam" id="PF01302">
    <property type="entry name" value="CAP_GLY"/>
    <property type="match status" value="1"/>
</dbReference>
<feature type="region of interest" description="Disordered" evidence="7">
    <location>
        <begin position="1"/>
        <end position="23"/>
    </location>
</feature>
<feature type="compositionally biased region" description="Polar residues" evidence="7">
    <location>
        <begin position="389"/>
        <end position="420"/>
    </location>
</feature>
<dbReference type="Pfam" id="PF16641">
    <property type="entry name" value="CLIP1_ZNF"/>
    <property type="match status" value="2"/>
</dbReference>
<keyword evidence="4 6" id="KW-0175">Coiled coil</keyword>
<evidence type="ECO:0000256" key="2">
    <source>
        <dbReference type="ARBA" id="ARBA00022490"/>
    </source>
</evidence>
<keyword evidence="3" id="KW-0493">Microtubule</keyword>
<feature type="compositionally biased region" description="Polar residues" evidence="7">
    <location>
        <begin position="313"/>
        <end position="340"/>
    </location>
</feature>
<feature type="compositionally biased region" description="Basic and acidic residues" evidence="7">
    <location>
        <begin position="568"/>
        <end position="601"/>
    </location>
</feature>
<feature type="coiled-coil region" evidence="6">
    <location>
        <begin position="425"/>
        <end position="459"/>
    </location>
</feature>
<dbReference type="InterPro" id="IPR036859">
    <property type="entry name" value="CAP-Gly_dom_sf"/>
</dbReference>
<feature type="region of interest" description="Disordered" evidence="7">
    <location>
        <begin position="691"/>
        <end position="795"/>
    </location>
</feature>
<comment type="caution">
    <text evidence="9">The sequence shown here is derived from an EMBL/GenBank/DDBJ whole genome shotgun (WGS) entry which is preliminary data.</text>
</comment>
<feature type="region of interest" description="Disordered" evidence="7">
    <location>
        <begin position="568"/>
        <end position="638"/>
    </location>
</feature>
<feature type="compositionally biased region" description="Polar residues" evidence="7">
    <location>
        <begin position="786"/>
        <end position="795"/>
    </location>
</feature>
<organism evidence="9 10">
    <name type="scientific">Ceratocystis pirilliformis</name>
    <dbReference type="NCBI Taxonomy" id="259994"/>
    <lineage>
        <taxon>Eukaryota</taxon>
        <taxon>Fungi</taxon>
        <taxon>Dikarya</taxon>
        <taxon>Ascomycota</taxon>
        <taxon>Pezizomycotina</taxon>
        <taxon>Sordariomycetes</taxon>
        <taxon>Hypocreomycetidae</taxon>
        <taxon>Microascales</taxon>
        <taxon>Ceratocystidaceae</taxon>
        <taxon>Ceratocystis</taxon>
    </lineage>
</organism>
<sequence length="947" mass="101625">MIVSSPLAVQPSSDSLPSLSIPRVLPRSLRKSASAIGLNSGSLNNADVSSAASSLHGLYIRPGSSQGIAPNKNNKNNKNTYGTHRHTTDNSSSEQLQPPPLTLGRKKSIPGLNPSALASIPDSNESYASTSIFGESSSRTPLTLDTTSHHHKSASKINANMADDLLVGDIVDVPGGMKGTVRFVGSVNSKKGVFAGVELLPEFAGRGKNSGDVDGISYFTTTLAGAGIFVPATKVSRQDSSNSYPATPTISGIKGYSQNANSTTPPTPSILKFSQSVGPGRTASPLGKKPRPSLHRPESPLRRVQMTPVPRPSINSSIKSPTKGSKYGSPTISKFSQSVRGTAGDPLKKLPGSRLDLKSSLIGSRSSSAMGMRPMSFDDEEPPVPSIQRARTNAGVSSASRNRPSSRTATASSNGHATQASDEEIERLRAQVEDRDRQLRDQAATLAEMESALAEVQQLMEHPNNMRQNRDNADDHDTAQLRTLLREKNEKIALLTSEFDSHRADFRSTIDALEMASTETVRVYEAQKKDLVQEINELEARLEDVDAVARQLKQLEELVQELEEGLEDARRGEAEARGEVEFLRGEVERTRSELRREKEKNGGSAGNGSGGPTAVATTNSASTSTNQSSLTTSKHLEQKEDEIRGLKAIIHSLSRDSAPNSPPITGPSNGSGDSVETRLLRENQERQINELRAMLDSKTDREEELEREIEGLRRSGSFTTKPLNSSRPNSHTHPTSHPHRASGMTIRPSSLRDSAKNGISHIHERSSGPEPRTTSSDMTGHKRGSTLDTMPESDTYSTATETSTLWCEICETNGHDILTCTNMFGPDGPKPTSAAINGSNRDTLKAMAINTGIGDQQTQDEIYKVAPLRSKNSPPLPSDEFTTTPSAAQPPALAPLAAAEPAKVLPNPMESGPVAGKESGTIDPSKWCAVCERDGHDSVDCPFEDAF</sequence>
<dbReference type="SMART" id="SM01052">
    <property type="entry name" value="CAP_GLY"/>
    <property type="match status" value="1"/>
</dbReference>
<evidence type="ECO:0000256" key="7">
    <source>
        <dbReference type="SAM" id="MobiDB-lite"/>
    </source>
</evidence>
<dbReference type="Gene3D" id="1.20.5.1700">
    <property type="match status" value="1"/>
</dbReference>
<feature type="region of interest" description="Disordered" evidence="7">
    <location>
        <begin position="63"/>
        <end position="120"/>
    </location>
</feature>
<feature type="domain" description="CAP-Gly" evidence="8">
    <location>
        <begin position="185"/>
        <end position="231"/>
    </location>
</feature>
<protein>
    <recommendedName>
        <fullName evidence="8">CAP-Gly domain-containing protein</fullName>
    </recommendedName>
</protein>
<feature type="compositionally biased region" description="Low complexity" evidence="7">
    <location>
        <begin position="613"/>
        <end position="633"/>
    </location>
</feature>
<accession>A0ABR3ZGV5</accession>
<reference evidence="9 10" key="1">
    <citation type="journal article" date="2024" name="IMA Fungus">
        <title>IMA Genome - F19 : A genome assembly and annotation guide to empower mycologists, including annotated draft genome sequences of Ceratocystis pirilliformis, Diaporthe australafricana, Fusarium ophioides, Paecilomyces lecythidis, and Sporothrix stenoceras.</title>
        <authorList>
            <person name="Aylward J."/>
            <person name="Wilson A.M."/>
            <person name="Visagie C.M."/>
            <person name="Spraker J."/>
            <person name="Barnes I."/>
            <person name="Buitendag C."/>
            <person name="Ceriani C."/>
            <person name="Del Mar Angel L."/>
            <person name="du Plessis D."/>
            <person name="Fuchs T."/>
            <person name="Gasser K."/>
            <person name="Kramer D."/>
            <person name="Li W."/>
            <person name="Munsamy K."/>
            <person name="Piso A."/>
            <person name="Price J.L."/>
            <person name="Sonnekus B."/>
            <person name="Thomas C."/>
            <person name="van der Nest A."/>
            <person name="van Dijk A."/>
            <person name="van Heerden A."/>
            <person name="van Vuuren N."/>
            <person name="Yilmaz N."/>
            <person name="Duong T.A."/>
            <person name="van der Merwe N.A."/>
            <person name="Wingfield M.J."/>
            <person name="Wingfield B.D."/>
        </authorList>
    </citation>
    <scope>NUCLEOTIDE SEQUENCE [LARGE SCALE GENOMIC DNA]</scope>
    <source>
        <strain evidence="9 10">CMW 12675</strain>
    </source>
</reference>
<evidence type="ECO:0000256" key="4">
    <source>
        <dbReference type="ARBA" id="ARBA00023054"/>
    </source>
</evidence>
<evidence type="ECO:0000259" key="8">
    <source>
        <dbReference type="PROSITE" id="PS50245"/>
    </source>
</evidence>
<dbReference type="EMBL" id="JAWDJO010000020">
    <property type="protein sequence ID" value="KAL1899645.1"/>
    <property type="molecule type" value="Genomic_DNA"/>
</dbReference>
<evidence type="ECO:0000313" key="9">
    <source>
        <dbReference type="EMBL" id="KAL1899645.1"/>
    </source>
</evidence>
<proteinExistence type="predicted"/>
<keyword evidence="5" id="KW-0206">Cytoskeleton</keyword>
<dbReference type="InterPro" id="IPR000938">
    <property type="entry name" value="CAP-Gly_domain"/>
</dbReference>
<feature type="region of interest" description="Disordered" evidence="7">
    <location>
        <begin position="235"/>
        <end position="424"/>
    </location>
</feature>
<feature type="compositionally biased region" description="Low complexity" evidence="7">
    <location>
        <begin position="359"/>
        <end position="368"/>
    </location>
</feature>
<feature type="compositionally biased region" description="Low complexity" evidence="7">
    <location>
        <begin position="11"/>
        <end position="20"/>
    </location>
</feature>
<feature type="compositionally biased region" description="Polar residues" evidence="7">
    <location>
        <begin position="238"/>
        <end position="264"/>
    </location>
</feature>
<dbReference type="Proteomes" id="UP001583280">
    <property type="component" value="Unassembled WGS sequence"/>
</dbReference>
<feature type="region of interest" description="Disordered" evidence="7">
    <location>
        <begin position="868"/>
        <end position="920"/>
    </location>
</feature>
<evidence type="ECO:0000256" key="6">
    <source>
        <dbReference type="SAM" id="Coils"/>
    </source>
</evidence>
<evidence type="ECO:0000256" key="3">
    <source>
        <dbReference type="ARBA" id="ARBA00022701"/>
    </source>
</evidence>
<evidence type="ECO:0000256" key="5">
    <source>
        <dbReference type="ARBA" id="ARBA00023212"/>
    </source>
</evidence>
<keyword evidence="2" id="KW-0963">Cytoplasm</keyword>
<feature type="region of interest" description="Disordered" evidence="7">
    <location>
        <begin position="653"/>
        <end position="675"/>
    </location>
</feature>
<keyword evidence="10" id="KW-1185">Reference proteome</keyword>
<feature type="compositionally biased region" description="Low complexity" evidence="7">
    <location>
        <begin position="885"/>
        <end position="906"/>
    </location>
</feature>
<feature type="compositionally biased region" description="Basic and acidic residues" evidence="7">
    <location>
        <begin position="691"/>
        <end position="701"/>
    </location>
</feature>
<dbReference type="InterPro" id="IPR032108">
    <property type="entry name" value="CLIP1_ZNF"/>
</dbReference>
<evidence type="ECO:0000313" key="10">
    <source>
        <dbReference type="Proteomes" id="UP001583280"/>
    </source>
</evidence>
<dbReference type="PROSITE" id="PS50245">
    <property type="entry name" value="CAP_GLY_2"/>
    <property type="match status" value="1"/>
</dbReference>